<dbReference type="Pfam" id="PF01551">
    <property type="entry name" value="Peptidase_M23"/>
    <property type="match status" value="1"/>
</dbReference>
<dbReference type="SUPFAM" id="SSF51261">
    <property type="entry name" value="Duplicated hybrid motif"/>
    <property type="match status" value="1"/>
</dbReference>
<gene>
    <name evidence="3" type="ORF">EAH84_12420</name>
</gene>
<dbReference type="Gene3D" id="2.70.70.10">
    <property type="entry name" value="Glucose Permease (Domain IIA)"/>
    <property type="match status" value="1"/>
</dbReference>
<dbReference type="InterPro" id="IPR050570">
    <property type="entry name" value="Cell_wall_metabolism_enzyme"/>
</dbReference>
<dbReference type="EMBL" id="RCZK01000011">
    <property type="protein sequence ID" value="TPG10382.1"/>
    <property type="molecule type" value="Genomic_DNA"/>
</dbReference>
<dbReference type="AlphaFoldDB" id="A0A502CCE7"/>
<keyword evidence="4" id="KW-1185">Reference proteome</keyword>
<dbReference type="PANTHER" id="PTHR21666">
    <property type="entry name" value="PEPTIDASE-RELATED"/>
    <property type="match status" value="1"/>
</dbReference>
<evidence type="ECO:0000313" key="3">
    <source>
        <dbReference type="EMBL" id="TPG10382.1"/>
    </source>
</evidence>
<evidence type="ECO:0000313" key="4">
    <source>
        <dbReference type="Proteomes" id="UP000318413"/>
    </source>
</evidence>
<reference evidence="3 4" key="1">
    <citation type="journal article" date="2019" name="Environ. Microbiol.">
        <title>Species interactions and distinct microbial communities in high Arctic permafrost affected cryosols are associated with the CH4 and CO2 gas fluxes.</title>
        <authorList>
            <person name="Altshuler I."/>
            <person name="Hamel J."/>
            <person name="Turney S."/>
            <person name="Magnuson E."/>
            <person name="Levesque R."/>
            <person name="Greer C."/>
            <person name="Whyte L.G."/>
        </authorList>
    </citation>
    <scope>NUCLEOTIDE SEQUENCE [LARGE SCALE GENOMIC DNA]</scope>
    <source>
        <strain evidence="3 4">S5.1</strain>
    </source>
</reference>
<feature type="chain" id="PRO_5021243828" evidence="1">
    <location>
        <begin position="19"/>
        <end position="385"/>
    </location>
</feature>
<name>A0A502CCE7_9SPHN</name>
<dbReference type="InterPro" id="IPR011055">
    <property type="entry name" value="Dup_hybrid_motif"/>
</dbReference>
<organism evidence="3 4">
    <name type="scientific">Sphingomonas oligophenolica</name>
    <dbReference type="NCBI Taxonomy" id="301154"/>
    <lineage>
        <taxon>Bacteria</taxon>
        <taxon>Pseudomonadati</taxon>
        <taxon>Pseudomonadota</taxon>
        <taxon>Alphaproteobacteria</taxon>
        <taxon>Sphingomonadales</taxon>
        <taxon>Sphingomonadaceae</taxon>
        <taxon>Sphingomonas</taxon>
    </lineage>
</organism>
<feature type="signal peptide" evidence="1">
    <location>
        <begin position="1"/>
        <end position="18"/>
    </location>
</feature>
<dbReference type="RefSeq" id="WP_140872342.1">
    <property type="nucleotide sequence ID" value="NZ_RCZK01000011.1"/>
</dbReference>
<proteinExistence type="predicted"/>
<dbReference type="GO" id="GO:0004222">
    <property type="term" value="F:metalloendopeptidase activity"/>
    <property type="evidence" value="ECO:0007669"/>
    <property type="project" value="TreeGrafter"/>
</dbReference>
<dbReference type="CDD" id="cd12797">
    <property type="entry name" value="M23_peptidase"/>
    <property type="match status" value="1"/>
</dbReference>
<evidence type="ECO:0000256" key="1">
    <source>
        <dbReference type="SAM" id="SignalP"/>
    </source>
</evidence>
<dbReference type="OrthoDB" id="9809144at2"/>
<sequence length="385" mass="39787">MRFAALALTILLASSATAQLPSLADQQAKLVAAKRDAAGAAARARELDKLAAAERTAAERAQAEEDALTARVAASAADLATAEARSAIVTGLLADRQAELGAAQAPAARLLAALESLARRPAIAVIAQPGSVDDLVHVRAVLGSALPKIRAETASVRTQVAATRRLQRNAALAATALRQGRATLESNRVALARLEADHRRKSQALGRNAIGESDRALALGEQARDLVDRMAETGNAQATAATLVALPGPDPRPLAPDATPPAPLRGVYRLPVAGRLVTGLGEISEAGVRSRGLTFAVAPGAPVVAPAAGTVRFARHFRDYGTIVILDHGDGWTTLVTGLSETVVTRGAHVAMGDPIGLAARRDEPRVTVELRRRGEPVDIASLAG</sequence>
<keyword evidence="1" id="KW-0732">Signal</keyword>
<feature type="domain" description="M23ase beta-sheet core" evidence="2">
    <location>
        <begin position="290"/>
        <end position="379"/>
    </location>
</feature>
<dbReference type="Proteomes" id="UP000318413">
    <property type="component" value="Unassembled WGS sequence"/>
</dbReference>
<accession>A0A502CCE7</accession>
<dbReference type="InterPro" id="IPR016047">
    <property type="entry name" value="M23ase_b-sheet_dom"/>
</dbReference>
<dbReference type="PANTHER" id="PTHR21666:SF270">
    <property type="entry name" value="MUREIN HYDROLASE ACTIVATOR ENVC"/>
    <property type="match status" value="1"/>
</dbReference>
<evidence type="ECO:0000259" key="2">
    <source>
        <dbReference type="Pfam" id="PF01551"/>
    </source>
</evidence>
<protein>
    <submittedName>
        <fullName evidence="3">Metalloendopeptidase</fullName>
    </submittedName>
</protein>
<comment type="caution">
    <text evidence="3">The sequence shown here is derived from an EMBL/GenBank/DDBJ whole genome shotgun (WGS) entry which is preliminary data.</text>
</comment>